<feature type="repeat" description="TPR" evidence="3">
    <location>
        <begin position="667"/>
        <end position="700"/>
    </location>
</feature>
<evidence type="ECO:0000256" key="3">
    <source>
        <dbReference type="PROSITE-ProRule" id="PRU00339"/>
    </source>
</evidence>
<keyword evidence="2 3" id="KW-0802">TPR repeat</keyword>
<dbReference type="InterPro" id="IPR040962">
    <property type="entry name" value="TPR_22"/>
</dbReference>
<evidence type="ECO:0000256" key="1">
    <source>
        <dbReference type="ARBA" id="ARBA00022737"/>
    </source>
</evidence>
<dbReference type="InterPro" id="IPR019734">
    <property type="entry name" value="TPR_rpt"/>
</dbReference>
<feature type="repeat" description="TPR" evidence="3">
    <location>
        <begin position="442"/>
        <end position="475"/>
    </location>
</feature>
<dbReference type="OrthoDB" id="421075at2759"/>
<evidence type="ECO:0008006" key="6">
    <source>
        <dbReference type="Google" id="ProtNLM"/>
    </source>
</evidence>
<dbReference type="FunCoup" id="A0A3N4LJE9">
    <property type="interactions" value="516"/>
</dbReference>
<dbReference type="SUPFAM" id="SSF48452">
    <property type="entry name" value="TPR-like"/>
    <property type="match status" value="4"/>
</dbReference>
<dbReference type="Pfam" id="PF00515">
    <property type="entry name" value="TPR_1"/>
    <property type="match status" value="1"/>
</dbReference>
<evidence type="ECO:0000313" key="5">
    <source>
        <dbReference type="Proteomes" id="UP000267821"/>
    </source>
</evidence>
<name>A0A3N4LJE9_9PEZI</name>
<sequence>MATKSALKAAKVCIGSKDWEGAVNNSRKVLSFEPQNYTAHFYLGYALFQQGLIQESEESYNNALRVDPKYEKKPEPWQGLLNIYEAQKNIPKYVDTATKLSIIFRDGDDRTRCANMVNKMLLFVDEHGTTQQIKQSLDIVLPGSPVFEYLEGLIARPADTYLTLAEMAEKEEKDKINKEIGNRSTRLGATNANVTLEVKNEVLSASPLEELYQSILNWSDNEELRRDIEGRLLQHGYEKLLVLPADKKPEQVQKVKKWAEGMVILKFPHELAWRLFIEWKDCESLEEHDVNVLREFVKFFPDTGLGVVLKAYLESEISPFPAPPPTVEREDGVPPTSEEVDSVQIFSAMTELAKDEKSTLCHRIKGEYCLFLNEYQAAVEACGAGRKLLLAESKKTGVILQKNLDSTTAILATALIHYQSPKYHQDAKMYFDGILKRNKNNITALFGLGLILQEQGNHKGALEFFMKALKINPDRMKILSEASWCRVLMQDYEGGKKGLEECLAKITGVDAQARELKAQVLWRIGTCIWNADEEARSDCKGAYSYFMRALQSNSNYAPAYTSMGIYYADIAGDVIRATKCFEKAFELSPGEVEAAERLARMFADTKEWDVVEVIARRVANADKKRSITGMVMSWPQNAIGVVELNAQNHAKAVVAFQSALRSTPTDLHSWVGLGEAYTNSGKYNAALKSFRRAAELDDENWFVKYMIANVHRELGEFTEACSGYRKVLEKQPAEFGVLMALAETQLAMAHNRVENGYYGQAADAILESLKTSKEVVTLRPETLNIWKNVGDACLLFSWIQSLCSWLPVDLVKGIISLDIDKKLLNIMSEYDRVDSTILDSSTDGDADLQSCLYLGILSYKRALYLSADDRYAHSVAWFNLGCAEFRAYYCGIAQKEAHLSSAIRCFKRAIKVEPGNHDFWNALGVATADGNPRASQHALIRSLYINGKDAKVWTNLGTLYLLQHDVELASEAFTRAHSVDPEYANAWIGQGLISVLGGEFEAAQELFEHAFEISDGFAVQTSIRTISKREYATSTFDTRISVQPEASFISLIGPIFALHKLELQMANQPALLHLSALLQERIGEFNKGAVNLSTVCDVYEQRYEDTEAEEDLVRYAQSKGDLARMMLGQKEYDDAIEHASMALDLSAEIEQLKPCRLSAHLTCGLANYFNGEMSESLEMFKVALEESSENPDVVALLAQVLWAKGGEDEKETAREQLFACIENHPDHLPSMLLLGSIGVLDQNEDILEAVIGDLHSVRGNILDLALMDKVDNILNVVAHLQNKDPIPTAAAAVFLRPAHPGPWQNFAAVAVDQHAADMAKKVAEQGDFNPEVVADALAGVGQISCDQRAIMIAPWRASGWKGLAADIVFPT</sequence>
<dbReference type="Gene3D" id="1.25.40.10">
    <property type="entry name" value="Tetratricopeptide repeat domain"/>
    <property type="match status" value="4"/>
</dbReference>
<proteinExistence type="predicted"/>
<keyword evidence="5" id="KW-1185">Reference proteome</keyword>
<evidence type="ECO:0000256" key="2">
    <source>
        <dbReference type="ARBA" id="ARBA00022803"/>
    </source>
</evidence>
<dbReference type="Pfam" id="PF13174">
    <property type="entry name" value="TPR_6"/>
    <property type="match status" value="1"/>
</dbReference>
<accession>A0A3N4LJE9</accession>
<organism evidence="4 5">
    <name type="scientific">Terfezia boudieri ATCC MYA-4762</name>
    <dbReference type="NCBI Taxonomy" id="1051890"/>
    <lineage>
        <taxon>Eukaryota</taxon>
        <taxon>Fungi</taxon>
        <taxon>Dikarya</taxon>
        <taxon>Ascomycota</taxon>
        <taxon>Pezizomycotina</taxon>
        <taxon>Pezizomycetes</taxon>
        <taxon>Pezizales</taxon>
        <taxon>Pezizaceae</taxon>
        <taxon>Terfezia</taxon>
    </lineage>
</organism>
<evidence type="ECO:0000313" key="4">
    <source>
        <dbReference type="EMBL" id="RPB23047.1"/>
    </source>
</evidence>
<dbReference type="InParanoid" id="A0A3N4LJE9"/>
<dbReference type="GO" id="GO:0055087">
    <property type="term" value="C:Ski complex"/>
    <property type="evidence" value="ECO:0007669"/>
    <property type="project" value="InterPro"/>
</dbReference>
<reference evidence="4 5" key="1">
    <citation type="journal article" date="2018" name="Nat. Ecol. Evol.">
        <title>Pezizomycetes genomes reveal the molecular basis of ectomycorrhizal truffle lifestyle.</title>
        <authorList>
            <person name="Murat C."/>
            <person name="Payen T."/>
            <person name="Noel B."/>
            <person name="Kuo A."/>
            <person name="Morin E."/>
            <person name="Chen J."/>
            <person name="Kohler A."/>
            <person name="Krizsan K."/>
            <person name="Balestrini R."/>
            <person name="Da Silva C."/>
            <person name="Montanini B."/>
            <person name="Hainaut M."/>
            <person name="Levati E."/>
            <person name="Barry K.W."/>
            <person name="Belfiori B."/>
            <person name="Cichocki N."/>
            <person name="Clum A."/>
            <person name="Dockter R.B."/>
            <person name="Fauchery L."/>
            <person name="Guy J."/>
            <person name="Iotti M."/>
            <person name="Le Tacon F."/>
            <person name="Lindquist E.A."/>
            <person name="Lipzen A."/>
            <person name="Malagnac F."/>
            <person name="Mello A."/>
            <person name="Molinier V."/>
            <person name="Miyauchi S."/>
            <person name="Poulain J."/>
            <person name="Riccioni C."/>
            <person name="Rubini A."/>
            <person name="Sitrit Y."/>
            <person name="Splivallo R."/>
            <person name="Traeger S."/>
            <person name="Wang M."/>
            <person name="Zifcakova L."/>
            <person name="Wipf D."/>
            <person name="Zambonelli A."/>
            <person name="Paolocci F."/>
            <person name="Nowrousian M."/>
            <person name="Ottonello S."/>
            <person name="Baldrian P."/>
            <person name="Spatafora J.W."/>
            <person name="Henrissat B."/>
            <person name="Nagy L.G."/>
            <person name="Aury J.M."/>
            <person name="Wincker P."/>
            <person name="Grigoriev I.V."/>
            <person name="Bonfante P."/>
            <person name="Martin F.M."/>
        </authorList>
    </citation>
    <scope>NUCLEOTIDE SEQUENCE [LARGE SCALE GENOMIC DNA]</scope>
    <source>
        <strain evidence="4 5">ATCC MYA-4762</strain>
    </source>
</reference>
<dbReference type="SMART" id="SM00028">
    <property type="entry name" value="TPR"/>
    <property type="match status" value="12"/>
</dbReference>
<dbReference type="EMBL" id="ML121548">
    <property type="protein sequence ID" value="RPB23047.1"/>
    <property type="molecule type" value="Genomic_DNA"/>
</dbReference>
<dbReference type="Pfam" id="PF18833">
    <property type="entry name" value="TPR_22"/>
    <property type="match status" value="1"/>
</dbReference>
<dbReference type="PANTHER" id="PTHR15704">
    <property type="entry name" value="SUPERKILLER 3 PROTEIN-RELATED"/>
    <property type="match status" value="1"/>
</dbReference>
<dbReference type="PROSITE" id="PS50005">
    <property type="entry name" value="TPR"/>
    <property type="match status" value="4"/>
</dbReference>
<keyword evidence="1" id="KW-0677">Repeat</keyword>
<protein>
    <recommendedName>
        <fullName evidence="6">TPR-like protein</fullName>
    </recommendedName>
</protein>
<gene>
    <name evidence="4" type="ORF">L211DRAFT_868863</name>
</gene>
<feature type="repeat" description="TPR" evidence="3">
    <location>
        <begin position="950"/>
        <end position="983"/>
    </location>
</feature>
<dbReference type="STRING" id="1051890.A0A3N4LJE9"/>
<feature type="repeat" description="TPR" evidence="3">
    <location>
        <begin position="37"/>
        <end position="70"/>
    </location>
</feature>
<dbReference type="PANTHER" id="PTHR15704:SF7">
    <property type="entry name" value="SUPERKILLER COMPLEX PROTEIN 3"/>
    <property type="match status" value="1"/>
</dbReference>
<dbReference type="PROSITE" id="PS50293">
    <property type="entry name" value="TPR_REGION"/>
    <property type="match status" value="2"/>
</dbReference>
<dbReference type="GO" id="GO:0006401">
    <property type="term" value="P:RNA catabolic process"/>
    <property type="evidence" value="ECO:0007669"/>
    <property type="project" value="InterPro"/>
</dbReference>
<dbReference type="Pfam" id="PF13432">
    <property type="entry name" value="TPR_16"/>
    <property type="match status" value="3"/>
</dbReference>
<dbReference type="InterPro" id="IPR039226">
    <property type="entry name" value="Ski3/TTC37"/>
</dbReference>
<dbReference type="InterPro" id="IPR011990">
    <property type="entry name" value="TPR-like_helical_dom_sf"/>
</dbReference>
<dbReference type="Proteomes" id="UP000267821">
    <property type="component" value="Unassembled WGS sequence"/>
</dbReference>